<dbReference type="SMART" id="SM00474">
    <property type="entry name" value="35EXOc"/>
    <property type="match status" value="1"/>
</dbReference>
<feature type="region of interest" description="Disordered" evidence="13">
    <location>
        <begin position="670"/>
        <end position="703"/>
    </location>
</feature>
<dbReference type="InterPro" id="IPR026122">
    <property type="entry name" value="MOV-10/SDE3_DEXXQ/H-box"/>
</dbReference>
<dbReference type="GO" id="GO:0008408">
    <property type="term" value="F:3'-5' exonuclease activity"/>
    <property type="evidence" value="ECO:0007669"/>
    <property type="project" value="InterPro"/>
</dbReference>
<dbReference type="GeneID" id="19946386"/>
<name>T0S217_SAPDV</name>
<dbReference type="VEuPathDB" id="FungiDB:SDRG_05659"/>
<dbReference type="InterPro" id="IPR049080">
    <property type="entry name" value="MOV-10-like_beta-barrel"/>
</dbReference>
<comment type="similarity">
    <text evidence="2">Belongs to the DNA2/NAM7 helicase family. SDE3 subfamily.</text>
</comment>
<dbReference type="Pfam" id="PF21634">
    <property type="entry name" value="MOV-10_beta-barrel"/>
    <property type="match status" value="1"/>
</dbReference>
<dbReference type="FunFam" id="3.40.50.300:FF:000608">
    <property type="entry name" value="Mov10 RISC complex RNA helicase"/>
    <property type="match status" value="1"/>
</dbReference>
<accession>T0S217</accession>
<dbReference type="InterPro" id="IPR047187">
    <property type="entry name" value="SF1_C_Upf1"/>
</dbReference>
<evidence type="ECO:0000256" key="8">
    <source>
        <dbReference type="ARBA" id="ARBA00022840"/>
    </source>
</evidence>
<feature type="compositionally biased region" description="Acidic residues" evidence="13">
    <location>
        <begin position="1316"/>
        <end position="1332"/>
    </location>
</feature>
<evidence type="ECO:0000256" key="9">
    <source>
        <dbReference type="ARBA" id="ARBA00022884"/>
    </source>
</evidence>
<evidence type="ECO:0000256" key="5">
    <source>
        <dbReference type="ARBA" id="ARBA00022741"/>
    </source>
</evidence>
<comment type="catalytic activity">
    <reaction evidence="11">
        <text>ATP + H2O = ADP + phosphate + H(+)</text>
        <dbReference type="Rhea" id="RHEA:13065"/>
        <dbReference type="ChEBI" id="CHEBI:15377"/>
        <dbReference type="ChEBI" id="CHEBI:15378"/>
        <dbReference type="ChEBI" id="CHEBI:30616"/>
        <dbReference type="ChEBI" id="CHEBI:43474"/>
        <dbReference type="ChEBI" id="CHEBI:456216"/>
        <dbReference type="EC" id="3.6.4.13"/>
    </reaction>
</comment>
<dbReference type="GO" id="GO:0003723">
    <property type="term" value="F:RNA binding"/>
    <property type="evidence" value="ECO:0007669"/>
    <property type="project" value="UniProtKB-KW"/>
</dbReference>
<keyword evidence="4" id="KW-0963">Cytoplasm</keyword>
<feature type="domain" description="Helicase ATP-binding" evidence="14">
    <location>
        <begin position="891"/>
        <end position="1066"/>
    </location>
</feature>
<dbReference type="InterPro" id="IPR012337">
    <property type="entry name" value="RNaseH-like_sf"/>
</dbReference>
<dbReference type="OrthoDB" id="6513042at2759"/>
<dbReference type="InterPro" id="IPR049077">
    <property type="entry name" value="MOV-10_Ig-like"/>
</dbReference>
<dbReference type="Proteomes" id="UP000030762">
    <property type="component" value="Unassembled WGS sequence"/>
</dbReference>
<keyword evidence="6" id="KW-0378">Hydrolase</keyword>
<dbReference type="Gene3D" id="3.40.50.300">
    <property type="entry name" value="P-loop containing nucleotide triphosphate hydrolases"/>
    <property type="match status" value="2"/>
</dbReference>
<dbReference type="GO" id="GO:0036464">
    <property type="term" value="C:cytoplasmic ribonucleoprotein granule"/>
    <property type="evidence" value="ECO:0007669"/>
    <property type="project" value="UniProtKB-SubCell"/>
</dbReference>
<dbReference type="InterPro" id="IPR027417">
    <property type="entry name" value="P-loop_NTPase"/>
</dbReference>
<gene>
    <name evidence="15" type="ORF">SDRG_05659</name>
</gene>
<dbReference type="CDD" id="cd18808">
    <property type="entry name" value="SF1_C_Upf1"/>
    <property type="match status" value="1"/>
</dbReference>
<dbReference type="SMART" id="SM00487">
    <property type="entry name" value="DEXDc"/>
    <property type="match status" value="1"/>
</dbReference>
<evidence type="ECO:0000256" key="3">
    <source>
        <dbReference type="ARBA" id="ARBA00012552"/>
    </source>
</evidence>
<dbReference type="GO" id="GO:0005524">
    <property type="term" value="F:ATP binding"/>
    <property type="evidence" value="ECO:0007669"/>
    <property type="project" value="UniProtKB-KW"/>
</dbReference>
<dbReference type="RefSeq" id="XP_008609608.1">
    <property type="nucleotide sequence ID" value="XM_008611386.1"/>
</dbReference>
<dbReference type="GO" id="GO:0003678">
    <property type="term" value="F:DNA helicase activity"/>
    <property type="evidence" value="ECO:0007669"/>
    <property type="project" value="UniProtKB-EC"/>
</dbReference>
<dbReference type="InterPro" id="IPR014001">
    <property type="entry name" value="Helicase_ATP-bd"/>
</dbReference>
<evidence type="ECO:0000256" key="7">
    <source>
        <dbReference type="ARBA" id="ARBA00022806"/>
    </source>
</evidence>
<dbReference type="EMBL" id="JH767146">
    <property type="protein sequence ID" value="EQC36827.1"/>
    <property type="molecule type" value="Genomic_DNA"/>
</dbReference>
<evidence type="ECO:0000256" key="6">
    <source>
        <dbReference type="ARBA" id="ARBA00022801"/>
    </source>
</evidence>
<evidence type="ECO:0000256" key="12">
    <source>
        <dbReference type="ARBA" id="ARBA00048432"/>
    </source>
</evidence>
<dbReference type="OMA" id="LFELHAV"/>
<evidence type="ECO:0000313" key="15">
    <source>
        <dbReference type="EMBL" id="EQC36827.1"/>
    </source>
</evidence>
<dbReference type="Pfam" id="PF13087">
    <property type="entry name" value="AAA_12"/>
    <property type="match status" value="1"/>
</dbReference>
<dbReference type="GO" id="GO:0031047">
    <property type="term" value="P:regulatory ncRNA-mediated gene silencing"/>
    <property type="evidence" value="ECO:0007669"/>
    <property type="project" value="UniProtKB-KW"/>
</dbReference>
<keyword evidence="5" id="KW-0547">Nucleotide-binding</keyword>
<dbReference type="PANTHER" id="PTHR45418">
    <property type="entry name" value="CANCER/TESTIS ANTIGEN 55"/>
    <property type="match status" value="1"/>
</dbReference>
<evidence type="ECO:0000256" key="13">
    <source>
        <dbReference type="SAM" id="MobiDB-lite"/>
    </source>
</evidence>
<evidence type="ECO:0000256" key="2">
    <source>
        <dbReference type="ARBA" id="ARBA00005601"/>
    </source>
</evidence>
<dbReference type="InterPro" id="IPR041677">
    <property type="entry name" value="DNA2/NAM7_AAA_11"/>
</dbReference>
<evidence type="ECO:0000256" key="1">
    <source>
        <dbReference type="ARBA" id="ARBA00004331"/>
    </source>
</evidence>
<keyword evidence="9" id="KW-0694">RNA-binding</keyword>
<dbReference type="SUPFAM" id="SSF53098">
    <property type="entry name" value="Ribonuclease H-like"/>
    <property type="match status" value="1"/>
</dbReference>
<keyword evidence="7" id="KW-0347">Helicase</keyword>
<organism evidence="15 16">
    <name type="scientific">Saprolegnia diclina (strain VS20)</name>
    <dbReference type="NCBI Taxonomy" id="1156394"/>
    <lineage>
        <taxon>Eukaryota</taxon>
        <taxon>Sar</taxon>
        <taxon>Stramenopiles</taxon>
        <taxon>Oomycota</taxon>
        <taxon>Saprolegniomycetes</taxon>
        <taxon>Saprolegniales</taxon>
        <taxon>Saprolegniaceae</taxon>
        <taxon>Saprolegnia</taxon>
    </lineage>
</organism>
<reference evidence="15 16" key="1">
    <citation type="submission" date="2012-04" db="EMBL/GenBank/DDBJ databases">
        <title>The Genome Sequence of Saprolegnia declina VS20.</title>
        <authorList>
            <consortium name="The Broad Institute Genome Sequencing Platform"/>
            <person name="Russ C."/>
            <person name="Nusbaum C."/>
            <person name="Tyler B."/>
            <person name="van West P."/>
            <person name="Dieguez-Uribeondo J."/>
            <person name="de Bruijn I."/>
            <person name="Tripathy S."/>
            <person name="Jiang R."/>
            <person name="Young S.K."/>
            <person name="Zeng Q."/>
            <person name="Gargeya S."/>
            <person name="Fitzgerald M."/>
            <person name="Haas B."/>
            <person name="Abouelleil A."/>
            <person name="Alvarado L."/>
            <person name="Arachchi H.M."/>
            <person name="Berlin A."/>
            <person name="Chapman S.B."/>
            <person name="Goldberg J."/>
            <person name="Griggs A."/>
            <person name="Gujja S."/>
            <person name="Hansen M."/>
            <person name="Howarth C."/>
            <person name="Imamovic A."/>
            <person name="Larimer J."/>
            <person name="McCowen C."/>
            <person name="Montmayeur A."/>
            <person name="Murphy C."/>
            <person name="Neiman D."/>
            <person name="Pearson M."/>
            <person name="Priest M."/>
            <person name="Roberts A."/>
            <person name="Saif S."/>
            <person name="Shea T."/>
            <person name="Sisk P."/>
            <person name="Sykes S."/>
            <person name="Wortman J."/>
            <person name="Nusbaum C."/>
            <person name="Birren B."/>
        </authorList>
    </citation>
    <scope>NUCLEOTIDE SEQUENCE [LARGE SCALE GENOMIC DNA]</scope>
    <source>
        <strain evidence="15 16">VS20</strain>
    </source>
</reference>
<keyword evidence="16" id="KW-1185">Reference proteome</keyword>
<evidence type="ECO:0000313" key="16">
    <source>
        <dbReference type="Proteomes" id="UP000030762"/>
    </source>
</evidence>
<dbReference type="SUPFAM" id="SSF52540">
    <property type="entry name" value="P-loop containing nucleoside triphosphate hydrolases"/>
    <property type="match status" value="1"/>
</dbReference>
<dbReference type="GO" id="GO:0032574">
    <property type="term" value="F:5'-3' RNA helicase activity"/>
    <property type="evidence" value="ECO:0007669"/>
    <property type="project" value="InterPro"/>
</dbReference>
<dbReference type="GO" id="GO:0006139">
    <property type="term" value="P:nucleobase-containing compound metabolic process"/>
    <property type="evidence" value="ECO:0007669"/>
    <property type="project" value="InterPro"/>
</dbReference>
<dbReference type="Pfam" id="PF13086">
    <property type="entry name" value="AAA_11"/>
    <property type="match status" value="2"/>
</dbReference>
<evidence type="ECO:0000256" key="11">
    <source>
        <dbReference type="ARBA" id="ARBA00047984"/>
    </source>
</evidence>
<dbReference type="InParanoid" id="T0S217"/>
<feature type="region of interest" description="Disordered" evidence="13">
    <location>
        <begin position="1310"/>
        <end position="1332"/>
    </location>
</feature>
<dbReference type="STRING" id="1156394.T0S217"/>
<dbReference type="Pfam" id="PF01612">
    <property type="entry name" value="DNA_pol_A_exo1"/>
    <property type="match status" value="1"/>
</dbReference>
<dbReference type="EC" id="3.6.4.13" evidence="3"/>
<keyword evidence="8" id="KW-0067">ATP-binding</keyword>
<comment type="catalytic activity">
    <reaction evidence="12">
        <text>ATP + H2O = ADP + phosphate + H(+)</text>
        <dbReference type="Rhea" id="RHEA:13065"/>
        <dbReference type="ChEBI" id="CHEBI:15377"/>
        <dbReference type="ChEBI" id="CHEBI:15378"/>
        <dbReference type="ChEBI" id="CHEBI:30616"/>
        <dbReference type="ChEBI" id="CHEBI:43474"/>
        <dbReference type="ChEBI" id="CHEBI:456216"/>
        <dbReference type="EC" id="3.6.4.12"/>
    </reaction>
    <physiologicalReaction direction="left-to-right" evidence="12">
        <dbReference type="Rhea" id="RHEA:13066"/>
    </physiologicalReaction>
</comment>
<evidence type="ECO:0000256" key="10">
    <source>
        <dbReference type="ARBA" id="ARBA00023158"/>
    </source>
</evidence>
<evidence type="ECO:0000259" key="14">
    <source>
        <dbReference type="PROSITE" id="PS51192"/>
    </source>
</evidence>
<dbReference type="Pfam" id="PF21633">
    <property type="entry name" value="MOV-10_Ig-like"/>
    <property type="match status" value="1"/>
</dbReference>
<dbReference type="eggNOG" id="KOG2405">
    <property type="taxonomic scope" value="Eukaryota"/>
</dbReference>
<protein>
    <recommendedName>
        <fullName evidence="3">RNA helicase</fullName>
        <ecNumber evidence="3">3.6.4.13</ecNumber>
    </recommendedName>
</protein>
<proteinExistence type="inferred from homology"/>
<evidence type="ECO:0000256" key="4">
    <source>
        <dbReference type="ARBA" id="ARBA00022490"/>
    </source>
</evidence>
<keyword evidence="10" id="KW-0943">RNA-mediated gene silencing</keyword>
<dbReference type="Gene3D" id="3.30.420.10">
    <property type="entry name" value="Ribonuclease H-like superfamily/Ribonuclease H"/>
    <property type="match status" value="1"/>
</dbReference>
<dbReference type="PANTHER" id="PTHR45418:SF1">
    <property type="entry name" value="CANCER_TESTIS ANTIGEN 55"/>
    <property type="match status" value="1"/>
</dbReference>
<dbReference type="eggNOG" id="KOG1804">
    <property type="taxonomic scope" value="Eukaryota"/>
</dbReference>
<sequence>MAAKACVDALCDYVRAHHGYVRVANIEAFYSSTKPRKKHKVTVTAAGGVEAFIAAHGASAAYPLAVAAHAIQFAATSEAIKALGEASLNRATTDIGCFLGVFRQAHRAYGFMWTTTKIASCTEFIEIHGCLDQFQLAIVGGKKLLDITWTRQAVSPPPTTTPPAAAVPPAPYKYITTVQGAKQAFAVLKQLDVLFMDLEGDLEATGKMSLLQVSCRSDCVYILDVYTCPAILREPEIVAVLTSKLAVLHDARHDYMGLAGQFNLRLTNLFDTQVAHQVLTSSPNTLMGLNKILHQYAGAINTQKDSVQHGFGLWDRRPIEAQRLDYAAQDVKHLPAAYARMKSLMTTDMYNDVLSKSLARAQLGAVPQGAHDAMRRLGKYIVSLGGKLPLTKMGDYYTKHPNDKGVFKPSISTFLRKHGPQASPPILVDGDVAWVEDGTKPLTVASVLKILGGFIAENGGRIPGSHLGVLYKEYPGISAVIFANGGNASGFVKAHGASATPPIRCTDGDFFVGNQAASPADDPSPAKLFKLYGAKFTADKYGVEITDDGAFRNVVETKTSATQFYKVTNRATESITLRRVFQVATSKGSTPFKFGPKIGTNIVFAPNTELSIPCHFSPKVPGQYKTILAFEFVTRQGTVVFIGRVVEGVNAIDASMDAETRAAIAAAPVKRQRRKQRANLHFVPPNGGDKHSAKSTKSKRNVPLASYPVPSPLPAVDFDGPLSLVNYQVRLRHLLYHEELEHLRQQAEFDMDGARLKFKTPDLYELAVPGLAEGRPSLMTGDKVWLSRGAKTFQGTVSDVRLDAIYIATPTSFRSAYQAGAAFNVRFIMSRTPMREMHQGLANISLAMHEMLLFPSPAVPNAVRSQRSLQPTRPINPEQRKVVDDVLDHVVSSAKVKAPYLLFGPPGTGKTVTLVETIVQLLRAKPDAKILVCAPSNAAADNVVERLAPQLTPAKLLRAMAFSRRVKGTPDAVLPFTKTNGEGGFTPVTLSDVKAVSVIVSTIGSGAKLYNLGVTRGYFSLIAIDEAAQASEPEVITVLGPLALTGTAVVLAGDPMQLGPVIKSDVAAKHGLSMSLMERLMQRELYATSHKTKLLRNYRSHEAILTVPNALFYDGELTPHAPKSASHNMLAWPSLPNAAAPILFHGITGAEMQDADSPSWYNLFELHAVLTYIQSLKSYPGLRLDEIGVITPYAKQRQKIQMALQKHKLDGVQVGSVEQFQGGERRVILVSTVRSSTEFFADDAKFRLGFVSHPKRFNVAITRAKALLIVVGNPNILETSQTWAPFLEHCVRLGAVAGAPPMRATAMVKAEHANDSDYDSNADDNDDDDDYDSDDDVCVQYEIMMAEAAAAHRANVQADAVARAARVEEERAYRARLHAWEDARARELALREQARQRDVYNAVMEQQYRAQREYEERMYRNARAQEHAAMMAAQEAARQAKHDESTSGCSIQ</sequence>
<comment type="subcellular location">
    <subcellularLocation>
        <location evidence="1">Cytoplasm</location>
        <location evidence="1">Cytoplasmic ribonucleoprotein granule</location>
    </subcellularLocation>
</comment>
<dbReference type="PROSITE" id="PS51192">
    <property type="entry name" value="HELICASE_ATP_BIND_1"/>
    <property type="match status" value="1"/>
</dbReference>
<dbReference type="CDD" id="cd18038">
    <property type="entry name" value="DEXXQc_Helz-like"/>
    <property type="match status" value="1"/>
</dbReference>
<dbReference type="InterPro" id="IPR002562">
    <property type="entry name" value="3'-5'_exonuclease_dom"/>
</dbReference>
<dbReference type="InterPro" id="IPR041679">
    <property type="entry name" value="DNA2/NAM7-like_C"/>
</dbReference>
<dbReference type="InterPro" id="IPR036397">
    <property type="entry name" value="RNaseH_sf"/>
</dbReference>